<evidence type="ECO:0000256" key="2">
    <source>
        <dbReference type="ARBA" id="ARBA00019841"/>
    </source>
</evidence>
<dbReference type="PANTHER" id="PTHR30255">
    <property type="entry name" value="SINGLE-STRANDED-DNA-SPECIFIC EXONUCLEASE RECJ"/>
    <property type="match status" value="1"/>
</dbReference>
<evidence type="ECO:0000313" key="10">
    <source>
        <dbReference type="EMBL" id="TZE80723.1"/>
    </source>
</evidence>
<evidence type="ECO:0000256" key="4">
    <source>
        <dbReference type="ARBA" id="ARBA00022801"/>
    </source>
</evidence>
<dbReference type="InterPro" id="IPR003156">
    <property type="entry name" value="DHHA1_dom"/>
</dbReference>
<protein>
    <recommendedName>
        <fullName evidence="2">Single-stranded-DNA-specific exonuclease RecJ</fullName>
    </recommendedName>
</protein>
<sequence length="737" mass="82624">MIDINSIPYDILEACSFNELTAYILYRRGFKDPTTIREFLDPGLYKPTDPFEFEDMDMAVERINRTIHDGEKILVYGDYDVDGITSTSILYLTLKSLGADVICHLPDRFSEGYGMSIDVIHNLPGQGVKLIITCDCGIGNLREIAYANSLGIETIVTDHHTPPDVLPDALYLLNPKFFPEDHPARNIAGAGMAYFLSKALIHDEADSFLDLVSLGTIADSVPVNLENRYLLQKGWDSLISGKRPGLAALFQVSHLKGDITEEDIAFQIVPRLNSAGRMDTAILSFKLLTEDNINTCLNLAKTLDRLNSDRKKVQDEILSAAEKEIENNRLYKDGIIALYNPTWHQGVIGIAAGRITEEYGLPSLLMTKNRDGNIVGSARSIDGVSIYNILSGCSDSLLGFGGHTMAAGFSLKEEKLGDFLDKLRSYGGDIQRVKSASSEPELELFPEEINQDLYNAIRGLAPFGEGFPEPVFITRCLEVIDDSYQNFHRLIIGLDGKRLHALWWNGPRKKLEPGYYDVLYTVNMDRYRDIISLTIENIEKSMETARPKTVPELIDMKDKPIEEVLKMEGSFYCEGTANAREETCTRYTLPQSERLIILSAPPSPGILRDIVLISNPKEVILSFAADSILRPDDVLKKIMGAVKYAEDRGRIVDIQYLSSRIGITEMAALNGLMLLNSMGLIELEEINKLKYYVVTKNDKKKEDKQLKKRFIDLIGEMNSFMAWLKKAGIDEIKDLIK</sequence>
<keyword evidence="11" id="KW-1185">Reference proteome</keyword>
<dbReference type="InterPro" id="IPR041122">
    <property type="entry name" value="RecJ_OB"/>
</dbReference>
<dbReference type="Pfam" id="PF02272">
    <property type="entry name" value="DHHA1"/>
    <property type="match status" value="1"/>
</dbReference>
<name>A0A5D8QB28_9THEO</name>
<feature type="domain" description="RecJ OB" evidence="9">
    <location>
        <begin position="442"/>
        <end position="533"/>
    </location>
</feature>
<dbReference type="Gene3D" id="3.90.1640.30">
    <property type="match status" value="1"/>
</dbReference>
<evidence type="ECO:0000259" key="7">
    <source>
        <dbReference type="Pfam" id="PF01368"/>
    </source>
</evidence>
<dbReference type="AlphaFoldDB" id="A0A5D8QB28"/>
<dbReference type="NCBIfam" id="TIGR00644">
    <property type="entry name" value="recJ"/>
    <property type="match status" value="1"/>
</dbReference>
<dbReference type="GO" id="GO:0008409">
    <property type="term" value="F:5'-3' exonuclease activity"/>
    <property type="evidence" value="ECO:0007669"/>
    <property type="project" value="InterPro"/>
</dbReference>
<dbReference type="InterPro" id="IPR051673">
    <property type="entry name" value="SSDNA_exonuclease_RecJ"/>
</dbReference>
<evidence type="ECO:0000259" key="8">
    <source>
        <dbReference type="Pfam" id="PF02272"/>
    </source>
</evidence>
<dbReference type="RefSeq" id="WP_149546256.1">
    <property type="nucleotide sequence ID" value="NZ_VTPS01000025.1"/>
</dbReference>
<dbReference type="InterPro" id="IPR004610">
    <property type="entry name" value="RecJ"/>
</dbReference>
<dbReference type="InterPro" id="IPR038763">
    <property type="entry name" value="DHH_sf"/>
</dbReference>
<dbReference type="SUPFAM" id="SSF64182">
    <property type="entry name" value="DHH phosphoesterases"/>
    <property type="match status" value="1"/>
</dbReference>
<dbReference type="GO" id="GO:0003676">
    <property type="term" value="F:nucleic acid binding"/>
    <property type="evidence" value="ECO:0007669"/>
    <property type="project" value="InterPro"/>
</dbReference>
<gene>
    <name evidence="10" type="primary">recJ</name>
    <name evidence="10" type="ORF">FWJ32_12265</name>
</gene>
<evidence type="ECO:0000313" key="11">
    <source>
        <dbReference type="Proteomes" id="UP000322976"/>
    </source>
</evidence>
<dbReference type="PANTHER" id="PTHR30255:SF2">
    <property type="entry name" value="SINGLE-STRANDED-DNA-SPECIFIC EXONUCLEASE RECJ"/>
    <property type="match status" value="1"/>
</dbReference>
<dbReference type="Pfam" id="PF01368">
    <property type="entry name" value="DHH"/>
    <property type="match status" value="1"/>
</dbReference>
<evidence type="ECO:0000256" key="5">
    <source>
        <dbReference type="ARBA" id="ARBA00022839"/>
    </source>
</evidence>
<dbReference type="EMBL" id="VTPS01000025">
    <property type="protein sequence ID" value="TZE80723.1"/>
    <property type="molecule type" value="Genomic_DNA"/>
</dbReference>
<evidence type="ECO:0000259" key="9">
    <source>
        <dbReference type="Pfam" id="PF17768"/>
    </source>
</evidence>
<feature type="coiled-coil region" evidence="6">
    <location>
        <begin position="296"/>
        <end position="323"/>
    </location>
</feature>
<dbReference type="Proteomes" id="UP000322976">
    <property type="component" value="Unassembled WGS sequence"/>
</dbReference>
<evidence type="ECO:0000256" key="1">
    <source>
        <dbReference type="ARBA" id="ARBA00005915"/>
    </source>
</evidence>
<keyword evidence="4" id="KW-0378">Hydrolase</keyword>
<dbReference type="Gene3D" id="3.10.310.30">
    <property type="match status" value="1"/>
</dbReference>
<reference evidence="10 11" key="1">
    <citation type="submission" date="2019-08" db="EMBL/GenBank/DDBJ databases">
        <title>Calorimonas adulescens gen. nov., sp. nov., an anaerobic thermophilic bacterium from Sakhalin hot spring.</title>
        <authorList>
            <person name="Khomyakova M.A."/>
            <person name="Merkel A.Y."/>
            <person name="Novikov A."/>
            <person name="Bonch-Osmolovskaya E.A."/>
            <person name="Slobodkin A.I."/>
        </authorList>
    </citation>
    <scope>NUCLEOTIDE SEQUENCE [LARGE SCALE GENOMIC DNA]</scope>
    <source>
        <strain evidence="10 11">A05MB</strain>
    </source>
</reference>
<feature type="domain" description="DHHA1" evidence="8">
    <location>
        <begin position="335"/>
        <end position="425"/>
    </location>
</feature>
<feature type="domain" description="DDH" evidence="7">
    <location>
        <begin position="72"/>
        <end position="216"/>
    </location>
</feature>
<dbReference type="InterPro" id="IPR001667">
    <property type="entry name" value="DDH_dom"/>
</dbReference>
<organism evidence="10 11">
    <name type="scientific">Calorimonas adulescens</name>
    <dbReference type="NCBI Taxonomy" id="2606906"/>
    <lineage>
        <taxon>Bacteria</taxon>
        <taxon>Bacillati</taxon>
        <taxon>Bacillota</taxon>
        <taxon>Clostridia</taxon>
        <taxon>Thermoanaerobacterales</taxon>
        <taxon>Thermoanaerobacteraceae</taxon>
        <taxon>Calorimonas</taxon>
    </lineage>
</organism>
<evidence type="ECO:0000256" key="3">
    <source>
        <dbReference type="ARBA" id="ARBA00022722"/>
    </source>
</evidence>
<proteinExistence type="inferred from homology"/>
<keyword evidence="5 10" id="KW-0269">Exonuclease</keyword>
<evidence type="ECO:0000256" key="6">
    <source>
        <dbReference type="SAM" id="Coils"/>
    </source>
</evidence>
<keyword evidence="6" id="KW-0175">Coiled coil</keyword>
<dbReference type="GO" id="GO:0006281">
    <property type="term" value="P:DNA repair"/>
    <property type="evidence" value="ECO:0007669"/>
    <property type="project" value="InterPro"/>
</dbReference>
<accession>A0A5D8QB28</accession>
<keyword evidence="3" id="KW-0540">Nuclease</keyword>
<comment type="caution">
    <text evidence="10">The sequence shown here is derived from an EMBL/GenBank/DDBJ whole genome shotgun (WGS) entry which is preliminary data.</text>
</comment>
<dbReference type="GO" id="GO:0006310">
    <property type="term" value="P:DNA recombination"/>
    <property type="evidence" value="ECO:0007669"/>
    <property type="project" value="InterPro"/>
</dbReference>
<comment type="similarity">
    <text evidence="1">Belongs to the RecJ family.</text>
</comment>
<dbReference type="Pfam" id="PF17768">
    <property type="entry name" value="RecJ_OB"/>
    <property type="match status" value="1"/>
</dbReference>